<gene>
    <name evidence="1" type="ORF">JIPhKp127_0106</name>
</gene>
<evidence type="ECO:0000313" key="2">
    <source>
        <dbReference type="Proteomes" id="UP000326642"/>
    </source>
</evidence>
<dbReference type="EMBL" id="MN434096">
    <property type="protein sequence ID" value="QFR57514.1"/>
    <property type="molecule type" value="Genomic_DNA"/>
</dbReference>
<protein>
    <submittedName>
        <fullName evidence="1">Uncharacterized protein</fullName>
    </submittedName>
</protein>
<evidence type="ECO:0000313" key="1">
    <source>
        <dbReference type="EMBL" id="QFR57514.1"/>
    </source>
</evidence>
<organism evidence="1 2">
    <name type="scientific">Klebsiella phage JIPh_Kp127</name>
    <dbReference type="NCBI Taxonomy" id="2653645"/>
    <lineage>
        <taxon>Viruses</taxon>
        <taxon>Duplodnaviria</taxon>
        <taxon>Heunggongvirae</taxon>
        <taxon>Uroviricota</taxon>
        <taxon>Caudoviricetes</taxon>
        <taxon>Demerecviridae</taxon>
        <taxon>Sugarlandvirus</taxon>
        <taxon>Sugarlandvirus JIPhKp127</taxon>
    </lineage>
</organism>
<proteinExistence type="predicted"/>
<sequence>MKHMFNMPDRIASMMLQRLFNESLVTVTRVKDSIHKHIFRMEFETAPGAVHSQRVVWYEFEDEVQQFSEGWFQTQEDCEQAFRTYCKLFL</sequence>
<name>A0A5P8PLH0_9CAUD</name>
<keyword evidence="2" id="KW-1185">Reference proteome</keyword>
<dbReference type="Proteomes" id="UP000326642">
    <property type="component" value="Segment"/>
</dbReference>
<reference evidence="1 2" key="1">
    <citation type="submission" date="2019-09" db="EMBL/GenBank/DDBJ databases">
        <title>Klebsiella pneumoniae ST258 genomic variability and bacteriophage susceptibility.</title>
        <authorList>
            <person name="Venturini C."/>
            <person name="Ben Zakour N."/>
            <person name="Bowring B."/>
            <person name="Morales S."/>
            <person name="Cole R."/>
            <person name="Kovach Z."/>
            <person name="Branston S."/>
            <person name="Kettle E."/>
            <person name="Thomson N."/>
            <person name="Iredell J."/>
        </authorList>
    </citation>
    <scope>NUCLEOTIDE SEQUENCE [LARGE SCALE GENOMIC DNA]</scope>
</reference>
<accession>A0A5P8PLH0</accession>